<evidence type="ECO:0000313" key="1">
    <source>
        <dbReference type="EMBL" id="VUZ44882.1"/>
    </source>
</evidence>
<dbReference type="EMBL" id="CABIJS010000155">
    <property type="protein sequence ID" value="VUZ44882.1"/>
    <property type="molecule type" value="Genomic_DNA"/>
</dbReference>
<dbReference type="Proteomes" id="UP000321570">
    <property type="component" value="Unassembled WGS sequence"/>
</dbReference>
<reference evidence="1 2" key="1">
    <citation type="submission" date="2019-07" db="EMBL/GenBank/DDBJ databases">
        <authorList>
            <person name="Jastrzebski P J."/>
            <person name="Paukszto L."/>
            <person name="Jastrzebski P J."/>
        </authorList>
    </citation>
    <scope>NUCLEOTIDE SEQUENCE [LARGE SCALE GENOMIC DNA]</scope>
    <source>
        <strain evidence="1 2">WMS-il1</strain>
    </source>
</reference>
<keyword evidence="2" id="KW-1185">Reference proteome</keyword>
<protein>
    <submittedName>
        <fullName evidence="1">Uncharacterized protein</fullName>
    </submittedName>
</protein>
<proteinExistence type="predicted"/>
<gene>
    <name evidence="1" type="ORF">WMSIL1_LOCUS5148</name>
</gene>
<sequence length="49" mass="5587">MARVGNELFVHYFGTPGLCSVELDSDLKLAKWRKRKFVPVANITTVHLK</sequence>
<evidence type="ECO:0000313" key="2">
    <source>
        <dbReference type="Proteomes" id="UP000321570"/>
    </source>
</evidence>
<accession>A0A564YC82</accession>
<organism evidence="1 2">
    <name type="scientific">Hymenolepis diminuta</name>
    <name type="common">Rat tapeworm</name>
    <dbReference type="NCBI Taxonomy" id="6216"/>
    <lineage>
        <taxon>Eukaryota</taxon>
        <taxon>Metazoa</taxon>
        <taxon>Spiralia</taxon>
        <taxon>Lophotrochozoa</taxon>
        <taxon>Platyhelminthes</taxon>
        <taxon>Cestoda</taxon>
        <taxon>Eucestoda</taxon>
        <taxon>Cyclophyllidea</taxon>
        <taxon>Hymenolepididae</taxon>
        <taxon>Hymenolepis</taxon>
    </lineage>
</organism>
<dbReference type="AlphaFoldDB" id="A0A564YC82"/>
<name>A0A564YC82_HYMDI</name>